<comment type="caution">
    <text evidence="1">The sequence shown here is derived from an EMBL/GenBank/DDBJ whole genome shotgun (WGS) entry which is preliminary data.</text>
</comment>
<protein>
    <recommendedName>
        <fullName evidence="3">Acyl-CoA thioester hydrolase</fullName>
    </recommendedName>
</protein>
<dbReference type="Proteomes" id="UP001501410">
    <property type="component" value="Unassembled WGS sequence"/>
</dbReference>
<dbReference type="Pfam" id="PF13279">
    <property type="entry name" value="4HBT_2"/>
    <property type="match status" value="1"/>
</dbReference>
<accession>A0ABP8MK01</accession>
<evidence type="ECO:0000313" key="1">
    <source>
        <dbReference type="EMBL" id="GAA4450065.1"/>
    </source>
</evidence>
<keyword evidence="2" id="KW-1185">Reference proteome</keyword>
<dbReference type="CDD" id="cd00586">
    <property type="entry name" value="4HBT"/>
    <property type="match status" value="1"/>
</dbReference>
<dbReference type="SUPFAM" id="SSF54637">
    <property type="entry name" value="Thioesterase/thiol ester dehydrase-isomerase"/>
    <property type="match status" value="1"/>
</dbReference>
<dbReference type="Gene3D" id="3.10.129.10">
    <property type="entry name" value="Hotdog Thioesterase"/>
    <property type="match status" value="1"/>
</dbReference>
<dbReference type="RefSeq" id="WP_344822418.1">
    <property type="nucleotide sequence ID" value="NZ_BAABEZ010000002.1"/>
</dbReference>
<dbReference type="PANTHER" id="PTHR31793:SF24">
    <property type="entry name" value="LONG-CHAIN ACYL-COA THIOESTERASE FADM"/>
    <property type="match status" value="1"/>
</dbReference>
<evidence type="ECO:0008006" key="3">
    <source>
        <dbReference type="Google" id="ProtNLM"/>
    </source>
</evidence>
<reference evidence="2" key="1">
    <citation type="journal article" date="2019" name="Int. J. Syst. Evol. Microbiol.">
        <title>The Global Catalogue of Microorganisms (GCM) 10K type strain sequencing project: providing services to taxonomists for standard genome sequencing and annotation.</title>
        <authorList>
            <consortium name="The Broad Institute Genomics Platform"/>
            <consortium name="The Broad Institute Genome Sequencing Center for Infectious Disease"/>
            <person name="Wu L."/>
            <person name="Ma J."/>
        </authorList>
    </citation>
    <scope>NUCLEOTIDE SEQUENCE [LARGE SCALE GENOMIC DNA]</scope>
    <source>
        <strain evidence="2">JCM 31921</strain>
    </source>
</reference>
<gene>
    <name evidence="1" type="ORF">GCM10023092_05360</name>
</gene>
<evidence type="ECO:0000313" key="2">
    <source>
        <dbReference type="Proteomes" id="UP001501410"/>
    </source>
</evidence>
<dbReference type="InterPro" id="IPR029069">
    <property type="entry name" value="HotDog_dom_sf"/>
</dbReference>
<proteinExistence type="predicted"/>
<organism evidence="1 2">
    <name type="scientific">Rurimicrobium arvi</name>
    <dbReference type="NCBI Taxonomy" id="2049916"/>
    <lineage>
        <taxon>Bacteria</taxon>
        <taxon>Pseudomonadati</taxon>
        <taxon>Bacteroidota</taxon>
        <taxon>Chitinophagia</taxon>
        <taxon>Chitinophagales</taxon>
        <taxon>Chitinophagaceae</taxon>
        <taxon>Rurimicrobium</taxon>
    </lineage>
</organism>
<dbReference type="PANTHER" id="PTHR31793">
    <property type="entry name" value="4-HYDROXYBENZOYL-COA THIOESTERASE FAMILY MEMBER"/>
    <property type="match status" value="1"/>
</dbReference>
<name>A0ABP8MK01_9BACT</name>
<dbReference type="EMBL" id="BAABEZ010000002">
    <property type="protein sequence ID" value="GAA4450065.1"/>
    <property type="molecule type" value="Genomic_DNA"/>
</dbReference>
<dbReference type="InterPro" id="IPR050563">
    <property type="entry name" value="4-hydroxybenzoyl-CoA_TE"/>
</dbReference>
<sequence length="151" mass="17357">MKQSVKNIFFEGDVLWSQIDANQHLRHSAYADFAAQARLCMLEQAGITTRSLLDLKIGPILFREDISYLRETGLGDRVRVSCELMRARPDGSRWSFRHELYRSDDVKTAVIIAEGAWIDMQQRKLALLPEHISASFMNAPKSDDFTWEPVK</sequence>